<protein>
    <submittedName>
        <fullName evidence="12">Uronyl 2-sulfotransferase-like isoform X1</fullName>
    </submittedName>
</protein>
<proteinExistence type="inferred from homology"/>
<keyword evidence="8 10" id="KW-0472">Membrane</keyword>
<dbReference type="GeneID" id="106463401"/>
<evidence type="ECO:0000256" key="2">
    <source>
        <dbReference type="ARBA" id="ARBA00010569"/>
    </source>
</evidence>
<dbReference type="SUPFAM" id="SSF52540">
    <property type="entry name" value="P-loop containing nucleoside triphosphate hydrolases"/>
    <property type="match status" value="1"/>
</dbReference>
<keyword evidence="3" id="KW-0808">Transferase</keyword>
<dbReference type="PANTHER" id="PTHR12129:SF15">
    <property type="entry name" value="URONYL 2-SULFOTRANSFERASE"/>
    <property type="match status" value="1"/>
</dbReference>
<evidence type="ECO:0000313" key="11">
    <source>
        <dbReference type="Proteomes" id="UP000694941"/>
    </source>
</evidence>
<evidence type="ECO:0000256" key="5">
    <source>
        <dbReference type="ARBA" id="ARBA00022968"/>
    </source>
</evidence>
<accession>A0ABM1BBW6</accession>
<evidence type="ECO:0000256" key="1">
    <source>
        <dbReference type="ARBA" id="ARBA00004323"/>
    </source>
</evidence>
<dbReference type="Gene3D" id="3.40.50.300">
    <property type="entry name" value="P-loop containing nucleotide triphosphate hydrolases"/>
    <property type="match status" value="1"/>
</dbReference>
<feature type="transmembrane region" description="Helical" evidence="10">
    <location>
        <begin position="24"/>
        <end position="43"/>
    </location>
</feature>
<evidence type="ECO:0000256" key="7">
    <source>
        <dbReference type="ARBA" id="ARBA00023034"/>
    </source>
</evidence>
<evidence type="ECO:0000256" key="6">
    <source>
        <dbReference type="ARBA" id="ARBA00022989"/>
    </source>
</evidence>
<dbReference type="Proteomes" id="UP000694941">
    <property type="component" value="Unplaced"/>
</dbReference>
<gene>
    <name evidence="12" type="primary">LOC106463401</name>
</gene>
<reference evidence="12" key="1">
    <citation type="submission" date="2025-08" db="UniProtKB">
        <authorList>
            <consortium name="RefSeq"/>
        </authorList>
    </citation>
    <scope>IDENTIFICATION</scope>
    <source>
        <tissue evidence="12">Muscle</tissue>
    </source>
</reference>
<sequence length="364" mass="43020">MYVRLYMGPVVEEMVHVPVSFQRLWPICILVLVTTLFLIYTVLNLMKNPSTGSFNLRKITSGRNCSTTECLAIDHSVVTNNINFSFDFRGLDVDKLLYNRAPKCGSTTIYSIMQKLSVDLGYQHYNSKIYNKKLLDESQQRRFVKRVKRMPSPCSFDRHVFFVNFSQFGETSPLYINVVRDPVERIVSSYFYRRAAAKRRANQGRPNEYWMNKNFEQCVLSSDPECTFIDGGIYSVLLLPYFCGQDRRCLIHNHPWALWQAKQNIQRFYPVVGVLEDMNTTLIVLENTLPRFFRGAFKLYHNTEIRRNQNTRKKEVAEEIKDVLRANLTAEYELYFFIQRRLRQQLHDIQMKNKEKKYVKSKIK</sequence>
<evidence type="ECO:0000256" key="3">
    <source>
        <dbReference type="ARBA" id="ARBA00022679"/>
    </source>
</evidence>
<dbReference type="PANTHER" id="PTHR12129">
    <property type="entry name" value="HEPARAN SULFATE 2-O-SULFOTRANSFERASE"/>
    <property type="match status" value="1"/>
</dbReference>
<evidence type="ECO:0000313" key="12">
    <source>
        <dbReference type="RefSeq" id="XP_013778880.1"/>
    </source>
</evidence>
<evidence type="ECO:0000256" key="10">
    <source>
        <dbReference type="SAM" id="Phobius"/>
    </source>
</evidence>
<name>A0ABM1BBW6_LIMPO</name>
<evidence type="ECO:0000256" key="9">
    <source>
        <dbReference type="ARBA" id="ARBA00023180"/>
    </source>
</evidence>
<keyword evidence="6 10" id="KW-1133">Transmembrane helix</keyword>
<keyword evidence="4 10" id="KW-0812">Transmembrane</keyword>
<keyword evidence="7" id="KW-0333">Golgi apparatus</keyword>
<dbReference type="InterPro" id="IPR007734">
    <property type="entry name" value="Heparan_SO4_2-O-STrfase"/>
</dbReference>
<keyword evidence="11" id="KW-1185">Reference proteome</keyword>
<keyword evidence="5" id="KW-0735">Signal-anchor</keyword>
<keyword evidence="9" id="KW-0325">Glycoprotein</keyword>
<dbReference type="InterPro" id="IPR027417">
    <property type="entry name" value="P-loop_NTPase"/>
</dbReference>
<evidence type="ECO:0000256" key="8">
    <source>
        <dbReference type="ARBA" id="ARBA00023136"/>
    </source>
</evidence>
<dbReference type="RefSeq" id="XP_013778880.1">
    <property type="nucleotide sequence ID" value="XM_013923426.2"/>
</dbReference>
<comment type="similarity">
    <text evidence="2">Belongs to the sulfotransferase 3 family.</text>
</comment>
<evidence type="ECO:0000256" key="4">
    <source>
        <dbReference type="ARBA" id="ARBA00022692"/>
    </source>
</evidence>
<comment type="subcellular location">
    <subcellularLocation>
        <location evidence="1">Golgi apparatus membrane</location>
        <topology evidence="1">Single-pass type II membrane protein</topology>
    </subcellularLocation>
</comment>
<dbReference type="Pfam" id="PF03567">
    <property type="entry name" value="Sulfotransfer_2"/>
    <property type="match status" value="1"/>
</dbReference>
<dbReference type="InterPro" id="IPR005331">
    <property type="entry name" value="Sulfotransferase"/>
</dbReference>
<organism evidence="11 12">
    <name type="scientific">Limulus polyphemus</name>
    <name type="common">Atlantic horseshoe crab</name>
    <dbReference type="NCBI Taxonomy" id="6850"/>
    <lineage>
        <taxon>Eukaryota</taxon>
        <taxon>Metazoa</taxon>
        <taxon>Ecdysozoa</taxon>
        <taxon>Arthropoda</taxon>
        <taxon>Chelicerata</taxon>
        <taxon>Merostomata</taxon>
        <taxon>Xiphosura</taxon>
        <taxon>Limulidae</taxon>
        <taxon>Limulus</taxon>
    </lineage>
</organism>